<organism evidence="6 7">
    <name type="scientific">Chenopodium quinoa</name>
    <name type="common">Quinoa</name>
    <dbReference type="NCBI Taxonomy" id="63459"/>
    <lineage>
        <taxon>Eukaryota</taxon>
        <taxon>Viridiplantae</taxon>
        <taxon>Streptophyta</taxon>
        <taxon>Embryophyta</taxon>
        <taxon>Tracheophyta</taxon>
        <taxon>Spermatophyta</taxon>
        <taxon>Magnoliopsida</taxon>
        <taxon>eudicotyledons</taxon>
        <taxon>Gunneridae</taxon>
        <taxon>Pentapetalae</taxon>
        <taxon>Caryophyllales</taxon>
        <taxon>Chenopodiaceae</taxon>
        <taxon>Chenopodioideae</taxon>
        <taxon>Atripliceae</taxon>
        <taxon>Chenopodium</taxon>
    </lineage>
</organism>
<keyword evidence="4" id="KW-0325">Glycoprotein</keyword>
<accession>A0A803LT66</accession>
<keyword evidence="7" id="KW-1185">Reference proteome</keyword>
<evidence type="ECO:0000256" key="5">
    <source>
        <dbReference type="SAM" id="SignalP"/>
    </source>
</evidence>
<dbReference type="InterPro" id="IPR001087">
    <property type="entry name" value="GDSL"/>
</dbReference>
<dbReference type="Proteomes" id="UP000596660">
    <property type="component" value="Unplaced"/>
</dbReference>
<evidence type="ECO:0000256" key="1">
    <source>
        <dbReference type="ARBA" id="ARBA00008668"/>
    </source>
</evidence>
<dbReference type="GO" id="GO:0016788">
    <property type="term" value="F:hydrolase activity, acting on ester bonds"/>
    <property type="evidence" value="ECO:0007669"/>
    <property type="project" value="InterPro"/>
</dbReference>
<keyword evidence="2 5" id="KW-0732">Signal</keyword>
<evidence type="ECO:0000256" key="4">
    <source>
        <dbReference type="ARBA" id="ARBA00023180"/>
    </source>
</evidence>
<dbReference type="PANTHER" id="PTHR22835:SF517">
    <property type="entry name" value="GDSL-LIKE LIPASE_ACYLHYDROLASE FAMILY PROTEIN, EXPRESSED"/>
    <property type="match status" value="1"/>
</dbReference>
<dbReference type="AlphaFoldDB" id="A0A803LT66"/>
<dbReference type="PANTHER" id="PTHR22835">
    <property type="entry name" value="ZINC FINGER FYVE DOMAIN CONTAINING PROTEIN"/>
    <property type="match status" value="1"/>
</dbReference>
<sequence>MANNAKTFVNIAFLLAIALSLHAIQGQVQPPIDTIYQFGDSISDTGNFIRDNFIGRHSNFANLPYGQDFFHKATGRCSNGRLMIDFFAEYFKLPYLDAYLNQGGNFSHGVNFAVVGSTALTSATLALKGILSPLTCSSLSVQLNWFQSHLTSICPDLSDCKSKLANALFIIESGGNDINYALIERKRMQDIYGMVPEVVGAVKAAVEEVISIGATRVVVPGNFVIGCLPIYLYMFPSNSATMYDELHCLEELNELSTFQNNFVQKIVRELQAEHPSVTIVYADYFNAMKGLLQNATALGFDETLRTCCGKGDNIANFGVTNICGLMKGVPVCPNPDKSVNWDGIHMTEHAYKIMADWLLQHNVLPAISKAS</sequence>
<proteinExistence type="inferred from homology"/>
<dbReference type="SUPFAM" id="SSF52266">
    <property type="entry name" value="SGNH hydrolase"/>
    <property type="match status" value="1"/>
</dbReference>
<dbReference type="InterPro" id="IPR035669">
    <property type="entry name" value="SGNH_plant_lipase-like"/>
</dbReference>
<evidence type="ECO:0000313" key="7">
    <source>
        <dbReference type="Proteomes" id="UP000596660"/>
    </source>
</evidence>
<dbReference type="Pfam" id="PF00657">
    <property type="entry name" value="Lipase_GDSL"/>
    <property type="match status" value="1"/>
</dbReference>
<name>A0A803LT66_CHEQI</name>
<dbReference type="OMA" id="HAYKIMA"/>
<feature type="chain" id="PRO_5030901123" evidence="5">
    <location>
        <begin position="27"/>
        <end position="371"/>
    </location>
</feature>
<dbReference type="EnsemblPlants" id="AUR62018410-RA">
    <property type="protein sequence ID" value="AUR62018410-RA:cds"/>
    <property type="gene ID" value="AUR62018410"/>
</dbReference>
<comment type="similarity">
    <text evidence="1">Belongs to the 'GDSL' lipolytic enzyme family.</text>
</comment>
<reference evidence="6" key="1">
    <citation type="journal article" date="2017" name="Nature">
        <title>The genome of Chenopodium quinoa.</title>
        <authorList>
            <person name="Jarvis D.E."/>
            <person name="Ho Y.S."/>
            <person name="Lightfoot D.J."/>
            <person name="Schmoeckel S.M."/>
            <person name="Li B."/>
            <person name="Borm T.J.A."/>
            <person name="Ohyanagi H."/>
            <person name="Mineta K."/>
            <person name="Michell C.T."/>
            <person name="Saber N."/>
            <person name="Kharbatia N.M."/>
            <person name="Rupper R.R."/>
            <person name="Sharp A.R."/>
            <person name="Dally N."/>
            <person name="Boughton B.A."/>
            <person name="Woo Y.H."/>
            <person name="Gao G."/>
            <person name="Schijlen E.G.W.M."/>
            <person name="Guo X."/>
            <person name="Momin A.A."/>
            <person name="Negrao S."/>
            <person name="Al-Babili S."/>
            <person name="Gehring C."/>
            <person name="Roessner U."/>
            <person name="Jung C."/>
            <person name="Murphy K."/>
            <person name="Arold S.T."/>
            <person name="Gojobori T."/>
            <person name="van der Linden C.G."/>
            <person name="van Loo E.N."/>
            <person name="Jellen E.N."/>
            <person name="Maughan P.J."/>
            <person name="Tester M."/>
        </authorList>
    </citation>
    <scope>NUCLEOTIDE SEQUENCE [LARGE SCALE GENOMIC DNA]</scope>
    <source>
        <strain evidence="6">cv. PI 614886</strain>
    </source>
</reference>
<reference evidence="6" key="2">
    <citation type="submission" date="2021-03" db="UniProtKB">
        <authorList>
            <consortium name="EnsemblPlants"/>
        </authorList>
    </citation>
    <scope>IDENTIFICATION</scope>
</reference>
<dbReference type="CDD" id="cd01837">
    <property type="entry name" value="SGNH_plant_lipase_like"/>
    <property type="match status" value="1"/>
</dbReference>
<evidence type="ECO:0000256" key="2">
    <source>
        <dbReference type="ARBA" id="ARBA00022729"/>
    </source>
</evidence>
<feature type="signal peptide" evidence="5">
    <location>
        <begin position="1"/>
        <end position="26"/>
    </location>
</feature>
<keyword evidence="3" id="KW-0378">Hydrolase</keyword>
<evidence type="ECO:0000256" key="3">
    <source>
        <dbReference type="ARBA" id="ARBA00022801"/>
    </source>
</evidence>
<dbReference type="Gene3D" id="3.40.50.1110">
    <property type="entry name" value="SGNH hydrolase"/>
    <property type="match status" value="1"/>
</dbReference>
<dbReference type="Gramene" id="AUR62018410-RA">
    <property type="protein sequence ID" value="AUR62018410-RA:cds"/>
    <property type="gene ID" value="AUR62018410"/>
</dbReference>
<evidence type="ECO:0000313" key="6">
    <source>
        <dbReference type="EnsemblPlants" id="AUR62018410-RA:cds"/>
    </source>
</evidence>
<protein>
    <submittedName>
        <fullName evidence="6">Uncharacterized protein</fullName>
    </submittedName>
</protein>
<dbReference type="InterPro" id="IPR036514">
    <property type="entry name" value="SGNH_hydro_sf"/>
</dbReference>